<dbReference type="GO" id="GO:0001574">
    <property type="term" value="P:ganglioside biosynthetic process"/>
    <property type="evidence" value="ECO:0007669"/>
    <property type="project" value="TreeGrafter"/>
</dbReference>
<organism evidence="16">
    <name type="scientific">Chrysotila carterae</name>
    <name type="common">Marine alga</name>
    <name type="synonym">Syracosphaera carterae</name>
    <dbReference type="NCBI Taxonomy" id="13221"/>
    <lineage>
        <taxon>Eukaryota</taxon>
        <taxon>Haptista</taxon>
        <taxon>Haptophyta</taxon>
        <taxon>Prymnesiophyceae</taxon>
        <taxon>Isochrysidales</taxon>
        <taxon>Isochrysidaceae</taxon>
        <taxon>Chrysotila</taxon>
    </lineage>
</organism>
<keyword evidence="12" id="KW-1015">Disulfide bond</keyword>
<name>A0A7S4BEJ2_CHRCT</name>
<dbReference type="AlphaFoldDB" id="A0A7S4BEJ2"/>
<keyword evidence="8" id="KW-1133">Transmembrane helix</keyword>
<evidence type="ECO:0000256" key="10">
    <source>
        <dbReference type="ARBA" id="ARBA00023098"/>
    </source>
</evidence>
<comment type="similarity">
    <text evidence="2">Belongs to the glycosyltransferase 29 family.</text>
</comment>
<comment type="subcellular location">
    <subcellularLocation>
        <location evidence="1">Golgi apparatus membrane</location>
        <topology evidence="1">Single-pass type II membrane protein</topology>
    </subcellularLocation>
</comment>
<keyword evidence="5" id="KW-0812">Transmembrane</keyword>
<evidence type="ECO:0000256" key="9">
    <source>
        <dbReference type="ARBA" id="ARBA00023034"/>
    </source>
</evidence>
<keyword evidence="13" id="KW-0325">Glycoprotein</keyword>
<evidence type="ECO:0000256" key="6">
    <source>
        <dbReference type="ARBA" id="ARBA00022968"/>
    </source>
</evidence>
<dbReference type="PANTHER" id="PTHR45906:SF1">
    <property type="entry name" value="ALPHA-N-ACETYL-NEURAMINYL-2,3-BETA-GALACTOSYL-1, 3-N-ACETYL-GALACTOSAMINIDE ALPHA-2,6-SIALYLTRANSFERASE-LIKE"/>
    <property type="match status" value="1"/>
</dbReference>
<keyword evidence="9" id="KW-0333">Golgi apparatus</keyword>
<proteinExistence type="inferred from homology"/>
<evidence type="ECO:0000256" key="12">
    <source>
        <dbReference type="ARBA" id="ARBA00023157"/>
    </source>
</evidence>
<gene>
    <name evidence="16" type="ORF">PCAR00345_LOCUS16083</name>
</gene>
<accession>A0A7S4BEJ2</accession>
<feature type="region of interest" description="Disordered" evidence="15">
    <location>
        <begin position="351"/>
        <end position="402"/>
    </location>
</feature>
<evidence type="ECO:0000256" key="5">
    <source>
        <dbReference type="ARBA" id="ARBA00022692"/>
    </source>
</evidence>
<dbReference type="GO" id="GO:0001665">
    <property type="term" value="F:alpha-N-acetylgalactosaminide alpha-2,6-sialyltransferase activity"/>
    <property type="evidence" value="ECO:0007669"/>
    <property type="project" value="TreeGrafter"/>
</dbReference>
<keyword evidence="11" id="KW-0472">Membrane</keyword>
<dbReference type="GO" id="GO:0000139">
    <property type="term" value="C:Golgi membrane"/>
    <property type="evidence" value="ECO:0007669"/>
    <property type="project" value="UniProtKB-SubCell"/>
</dbReference>
<evidence type="ECO:0000256" key="4">
    <source>
        <dbReference type="ARBA" id="ARBA00022679"/>
    </source>
</evidence>
<keyword evidence="10" id="KW-0443">Lipid metabolism</keyword>
<keyword evidence="4" id="KW-0808">Transferase</keyword>
<sequence length="416" mass="46887">MPLVTQISQCKTTAVVGSSPLLLGERMGEHIDNHTCVFRVNHAPALGYEQHVGTKTTHRLIGPAMIRVFEGMYNITGSVATCHGCEGLRAEVLQQVRQMCFHEICFYGHKHKKTMEKDSLLLGNLPANRTVLTLSASYTKKVFDWITHAKGMTSSPEKMSGGLLTLMFAATLTTGRIDAYGFETGKLTCCQPASRRNMTNASDYLRRYKYYEPLAKVLAYKQCCGIRMRETVDEFEPMHALLGHRVQFHLSNVKKHPVLKRRESLMDGASLPHAAPFRALPELELVLIPFGSQHHDTWDMAWEPKDLRAPRMRLRTFSRKSENATRANATGRARTHANVTHAFGARLRRVAQPQQAAREAQFSLQKQKRNALQEPFSGAEARDSHRHAQRAGHTSSTSMQRRVINWLASASRVEKD</sequence>
<dbReference type="InterPro" id="IPR001675">
    <property type="entry name" value="Glyco_trans_29"/>
</dbReference>
<dbReference type="Pfam" id="PF00777">
    <property type="entry name" value="Glyco_transf_29"/>
    <property type="match status" value="1"/>
</dbReference>
<evidence type="ECO:0000256" key="14">
    <source>
        <dbReference type="ARBA" id="ARBA00043744"/>
    </source>
</evidence>
<keyword evidence="6" id="KW-0735">Signal-anchor</keyword>
<evidence type="ECO:0000256" key="8">
    <source>
        <dbReference type="ARBA" id="ARBA00022989"/>
    </source>
</evidence>
<evidence type="ECO:0000256" key="1">
    <source>
        <dbReference type="ARBA" id="ARBA00004323"/>
    </source>
</evidence>
<evidence type="ECO:0000256" key="3">
    <source>
        <dbReference type="ARBA" id="ARBA00022676"/>
    </source>
</evidence>
<comment type="catalytic activity">
    <reaction evidence="14">
        <text>a ganglioside GM1b (d18:1(4E)) + CMP-N-acetyl-beta-neuraminate = a ganglioside GD1alpha (d18:1(4E)) + CMP + H(+)</text>
        <dbReference type="Rhea" id="RHEA:41968"/>
        <dbReference type="ChEBI" id="CHEBI:15378"/>
        <dbReference type="ChEBI" id="CHEBI:57812"/>
        <dbReference type="ChEBI" id="CHEBI:60377"/>
        <dbReference type="ChEBI" id="CHEBI:78568"/>
        <dbReference type="ChEBI" id="CHEBI:78569"/>
    </reaction>
    <physiologicalReaction direction="left-to-right" evidence="14">
        <dbReference type="Rhea" id="RHEA:41969"/>
    </physiologicalReaction>
</comment>
<protein>
    <submittedName>
        <fullName evidence="16">Uncharacterized protein</fullName>
    </submittedName>
</protein>
<dbReference type="InterPro" id="IPR038578">
    <property type="entry name" value="GT29-like_sf"/>
</dbReference>
<evidence type="ECO:0000256" key="2">
    <source>
        <dbReference type="ARBA" id="ARBA00006003"/>
    </source>
</evidence>
<dbReference type="PANTHER" id="PTHR45906">
    <property type="entry name" value="ALPHA-N-ACETYL-NEURAMINYL-2,3-BETA-GALACTOSYL-1, 3-N-ACETYL-GALACTOSAMINIDE ALPHA-2,6-SIALYLTRANSFERASE-LIKE"/>
    <property type="match status" value="1"/>
</dbReference>
<evidence type="ECO:0000313" key="16">
    <source>
        <dbReference type="EMBL" id="CAE0763471.1"/>
    </source>
</evidence>
<evidence type="ECO:0000256" key="7">
    <source>
        <dbReference type="ARBA" id="ARBA00022981"/>
    </source>
</evidence>
<evidence type="ECO:0000256" key="13">
    <source>
        <dbReference type="ARBA" id="ARBA00023180"/>
    </source>
</evidence>
<dbReference type="EMBL" id="HBIZ01025401">
    <property type="protein sequence ID" value="CAE0763471.1"/>
    <property type="molecule type" value="Transcribed_RNA"/>
</dbReference>
<evidence type="ECO:0000256" key="15">
    <source>
        <dbReference type="SAM" id="MobiDB-lite"/>
    </source>
</evidence>
<keyword evidence="3" id="KW-0328">Glycosyltransferase</keyword>
<dbReference type="Gene3D" id="3.90.1480.20">
    <property type="entry name" value="Glycosyl transferase family 29"/>
    <property type="match status" value="1"/>
</dbReference>
<keyword evidence="7" id="KW-0730">Sialic acid</keyword>
<reference evidence="16" key="1">
    <citation type="submission" date="2021-01" db="EMBL/GenBank/DDBJ databases">
        <authorList>
            <person name="Corre E."/>
            <person name="Pelletier E."/>
            <person name="Niang G."/>
            <person name="Scheremetjew M."/>
            <person name="Finn R."/>
            <person name="Kale V."/>
            <person name="Holt S."/>
            <person name="Cochrane G."/>
            <person name="Meng A."/>
            <person name="Brown T."/>
            <person name="Cohen L."/>
        </authorList>
    </citation>
    <scope>NUCLEOTIDE SEQUENCE</scope>
    <source>
        <strain evidence="16">CCMP645</strain>
    </source>
</reference>
<evidence type="ECO:0000256" key="11">
    <source>
        <dbReference type="ARBA" id="ARBA00023136"/>
    </source>
</evidence>